<organism evidence="1 2">
    <name type="scientific">Sphagnum troendelagicum</name>
    <dbReference type="NCBI Taxonomy" id="128251"/>
    <lineage>
        <taxon>Eukaryota</taxon>
        <taxon>Viridiplantae</taxon>
        <taxon>Streptophyta</taxon>
        <taxon>Embryophyta</taxon>
        <taxon>Bryophyta</taxon>
        <taxon>Sphagnophytina</taxon>
        <taxon>Sphagnopsida</taxon>
        <taxon>Sphagnales</taxon>
        <taxon>Sphagnaceae</taxon>
        <taxon>Sphagnum</taxon>
    </lineage>
</organism>
<reference evidence="1" key="1">
    <citation type="submission" date="2024-02" db="EMBL/GenBank/DDBJ databases">
        <authorList>
            <consortium name="ELIXIR-Norway"/>
            <consortium name="Elixir Norway"/>
        </authorList>
    </citation>
    <scope>NUCLEOTIDE SEQUENCE</scope>
</reference>
<name>A0ABP0UCF0_9BRYO</name>
<protein>
    <recommendedName>
        <fullName evidence="3">PARP-type domain-containing protein</fullName>
    </recommendedName>
</protein>
<dbReference type="EMBL" id="OZ019895">
    <property type="protein sequence ID" value="CAK9218779.1"/>
    <property type="molecule type" value="Genomic_DNA"/>
</dbReference>
<evidence type="ECO:0008006" key="3">
    <source>
        <dbReference type="Google" id="ProtNLM"/>
    </source>
</evidence>
<dbReference type="Proteomes" id="UP001497512">
    <property type="component" value="Chromosome 3"/>
</dbReference>
<sequence>MCTHSSPWNSRPVLCAKCKSKSKQGHARRLKHSFSKVLIAPFGDVCIRPISHESSVNGPILTRSIPEGWYTLGSHWHKQCFHHTCNSKPYPSPMLSAGMQKAKYH</sequence>
<evidence type="ECO:0000313" key="2">
    <source>
        <dbReference type="Proteomes" id="UP001497512"/>
    </source>
</evidence>
<proteinExistence type="predicted"/>
<gene>
    <name evidence="1" type="ORF">CSSPTR1EN2_LOCUS14155</name>
</gene>
<keyword evidence="2" id="KW-1185">Reference proteome</keyword>
<evidence type="ECO:0000313" key="1">
    <source>
        <dbReference type="EMBL" id="CAK9218779.1"/>
    </source>
</evidence>
<accession>A0ABP0UCF0</accession>